<keyword evidence="2" id="KW-0812">Transmembrane</keyword>
<sequence>MSAIRSSLSRARPAAVSRYATTTLRPSGLWQAQFPVVQGQQAHYAIPPHDKKNDDLGGPYGQEPPNPEHRKQQNRGFAFQAAVVIGLGLGLVVTAGSFFSPRKIANYQIENDTVIGGPKSNTGGSLAAVKRKEGVKTSHELHQEQTGSPVLGTR</sequence>
<feature type="region of interest" description="Disordered" evidence="1">
    <location>
        <begin position="46"/>
        <end position="74"/>
    </location>
</feature>
<reference evidence="3" key="1">
    <citation type="submission" date="2022-10" db="EMBL/GenBank/DDBJ databases">
        <title>Tapping the CABI collections for fungal endophytes: first genome assemblies for Collariella, Neodidymelliopsis, Ascochyta clinopodiicola, Didymella pomorum, Didymosphaeria variabile, Neocosmospora piperis and Neocucurbitaria cava.</title>
        <authorList>
            <person name="Hill R."/>
        </authorList>
    </citation>
    <scope>NUCLEOTIDE SEQUENCE</scope>
    <source>
        <strain evidence="3">IMI 355082</strain>
    </source>
</reference>
<gene>
    <name evidence="3" type="ORF">N0V93_001964</name>
</gene>
<dbReference type="OrthoDB" id="5195732at2759"/>
<accession>A0A9W9D2P5</accession>
<keyword evidence="2" id="KW-0472">Membrane</keyword>
<proteinExistence type="predicted"/>
<evidence type="ECO:0000256" key="2">
    <source>
        <dbReference type="SAM" id="Phobius"/>
    </source>
</evidence>
<dbReference type="AlphaFoldDB" id="A0A9W9D2P5"/>
<evidence type="ECO:0000256" key="1">
    <source>
        <dbReference type="SAM" id="MobiDB-lite"/>
    </source>
</evidence>
<name>A0A9W9D2P5_9PEZI</name>
<feature type="region of interest" description="Disordered" evidence="1">
    <location>
        <begin position="133"/>
        <end position="154"/>
    </location>
</feature>
<evidence type="ECO:0000313" key="4">
    <source>
        <dbReference type="Proteomes" id="UP001140453"/>
    </source>
</evidence>
<keyword evidence="2" id="KW-1133">Transmembrane helix</keyword>
<organism evidence="3 4">
    <name type="scientific">Gnomoniopsis smithogilvyi</name>
    <dbReference type="NCBI Taxonomy" id="1191159"/>
    <lineage>
        <taxon>Eukaryota</taxon>
        <taxon>Fungi</taxon>
        <taxon>Dikarya</taxon>
        <taxon>Ascomycota</taxon>
        <taxon>Pezizomycotina</taxon>
        <taxon>Sordariomycetes</taxon>
        <taxon>Sordariomycetidae</taxon>
        <taxon>Diaporthales</taxon>
        <taxon>Gnomoniaceae</taxon>
        <taxon>Gnomoniopsis</taxon>
    </lineage>
</organism>
<evidence type="ECO:0000313" key="3">
    <source>
        <dbReference type="EMBL" id="KAJ4397729.1"/>
    </source>
</evidence>
<keyword evidence="4" id="KW-1185">Reference proteome</keyword>
<feature type="transmembrane region" description="Helical" evidence="2">
    <location>
        <begin position="77"/>
        <end position="99"/>
    </location>
</feature>
<dbReference type="Proteomes" id="UP001140453">
    <property type="component" value="Unassembled WGS sequence"/>
</dbReference>
<protein>
    <submittedName>
        <fullName evidence="3">Uncharacterized protein</fullName>
    </submittedName>
</protein>
<comment type="caution">
    <text evidence="3">The sequence shown here is derived from an EMBL/GenBank/DDBJ whole genome shotgun (WGS) entry which is preliminary data.</text>
</comment>
<feature type="compositionally biased region" description="Basic and acidic residues" evidence="1">
    <location>
        <begin position="133"/>
        <end position="143"/>
    </location>
</feature>
<dbReference type="EMBL" id="JAPEVB010000001">
    <property type="protein sequence ID" value="KAJ4397729.1"/>
    <property type="molecule type" value="Genomic_DNA"/>
</dbReference>